<evidence type="ECO:0000313" key="14">
    <source>
        <dbReference type="Proteomes" id="UP001431572"/>
    </source>
</evidence>
<dbReference type="GO" id="GO:0005737">
    <property type="term" value="C:cytoplasm"/>
    <property type="evidence" value="ECO:0007669"/>
    <property type="project" value="UniProtKB-SubCell"/>
</dbReference>
<feature type="binding site" evidence="9">
    <location>
        <position position="89"/>
    </location>
    <ligand>
        <name>[4Fe-4S] cluster</name>
        <dbReference type="ChEBI" id="CHEBI:49883"/>
        <label>2</label>
        <note>4Fe-4S-S-AdoMet</note>
    </ligand>
</feature>
<dbReference type="EC" id="2.8.1.8" evidence="9"/>
<dbReference type="SFLD" id="SFLDF00271">
    <property type="entry name" value="lipoyl_synthase"/>
    <property type="match status" value="1"/>
</dbReference>
<dbReference type="Pfam" id="PF04055">
    <property type="entry name" value="Radical_SAM"/>
    <property type="match status" value="1"/>
</dbReference>
<feature type="binding site" evidence="9">
    <location>
        <position position="68"/>
    </location>
    <ligand>
        <name>[4Fe-4S] cluster</name>
        <dbReference type="ChEBI" id="CHEBI:49883"/>
        <label>1</label>
    </ligand>
</feature>
<dbReference type="SUPFAM" id="SSF102114">
    <property type="entry name" value="Radical SAM enzymes"/>
    <property type="match status" value="1"/>
</dbReference>
<evidence type="ECO:0000256" key="6">
    <source>
        <dbReference type="ARBA" id="ARBA00023004"/>
    </source>
</evidence>
<feature type="domain" description="Radical SAM core" evidence="10">
    <location>
        <begin position="75"/>
        <end position="293"/>
    </location>
</feature>
<evidence type="ECO:0000256" key="2">
    <source>
        <dbReference type="ARBA" id="ARBA00022490"/>
    </source>
</evidence>
<keyword evidence="3 9" id="KW-0808">Transferase</keyword>
<dbReference type="PANTHER" id="PTHR10949">
    <property type="entry name" value="LIPOYL SYNTHASE"/>
    <property type="match status" value="1"/>
</dbReference>
<dbReference type="Proteomes" id="UP001431572">
    <property type="component" value="Chromosome 2"/>
</dbReference>
<dbReference type="RefSeq" id="WP_341471203.1">
    <property type="nucleotide sequence ID" value="NZ_CP128400.1"/>
</dbReference>
<keyword evidence="6 9" id="KW-0408">Iron</keyword>
<feature type="binding site" evidence="9">
    <location>
        <position position="63"/>
    </location>
    <ligand>
        <name>[4Fe-4S] cluster</name>
        <dbReference type="ChEBI" id="CHEBI:49883"/>
        <label>1</label>
    </ligand>
</feature>
<feature type="binding site" evidence="9">
    <location>
        <position position="96"/>
    </location>
    <ligand>
        <name>[4Fe-4S] cluster</name>
        <dbReference type="ChEBI" id="CHEBI:49883"/>
        <label>2</label>
        <note>4Fe-4S-S-AdoMet</note>
    </ligand>
</feature>
<dbReference type="NCBIfam" id="NF004019">
    <property type="entry name" value="PRK05481.1"/>
    <property type="match status" value="1"/>
</dbReference>
<dbReference type="FunFam" id="3.20.20.70:FF:000040">
    <property type="entry name" value="Lipoyl synthase"/>
    <property type="match status" value="1"/>
</dbReference>
<dbReference type="InterPro" id="IPR007197">
    <property type="entry name" value="rSAM"/>
</dbReference>
<dbReference type="GO" id="GO:0009249">
    <property type="term" value="P:protein lipoylation"/>
    <property type="evidence" value="ECO:0007669"/>
    <property type="project" value="UniProtKB-UniRule"/>
</dbReference>
<dbReference type="PIRSF" id="PIRSF005963">
    <property type="entry name" value="Lipoyl_synth"/>
    <property type="match status" value="1"/>
</dbReference>
<dbReference type="PANTHER" id="PTHR10949:SF0">
    <property type="entry name" value="LIPOYL SYNTHASE, MITOCHONDRIAL"/>
    <property type="match status" value="1"/>
</dbReference>
<dbReference type="CDD" id="cd01335">
    <property type="entry name" value="Radical_SAM"/>
    <property type="match status" value="1"/>
</dbReference>
<sequence length="314" mass="35998">MPRRTIEIIPLVKGDEVYQKATPHPVDLPRERRPEWLKKKLPSDPNYFALKRLMREKGLHTVCEEANCPNITECWTNRTATFLMLGNICTRACGFCDVISGKPLPLDENEPREVVEAVKALELKHVVITSVNRDDLSEGGAHIYAEVTRLIHQEVPGCRVELLIPDFVGNWDALKMVLDAHPEILNHNTETVPRLYRHVRHKARYPRTLELLRRAKDLGQSYNVITKTGMMVGLGETKEELVEVMRDLREVDCDVLTLGQYMRPSPKHLSVERYYTPTEFEELKEVALSLGFKYVESGPLVRSSYHAHQQVPNA</sequence>
<dbReference type="InterPro" id="IPR003698">
    <property type="entry name" value="Lipoyl_synth"/>
</dbReference>
<dbReference type="SMART" id="SM00729">
    <property type="entry name" value="Elp3"/>
    <property type="match status" value="1"/>
</dbReference>
<comment type="subcellular location">
    <subcellularLocation>
        <location evidence="9">Cytoplasm</location>
    </subcellularLocation>
</comment>
<dbReference type="HAMAP" id="MF_00206">
    <property type="entry name" value="Lipoyl_synth"/>
    <property type="match status" value="1"/>
</dbReference>
<reference evidence="11 13" key="1">
    <citation type="submission" date="2020-06" db="EMBL/GenBank/DDBJ databases">
        <title>Anoxygenic phototrophic Chloroflexota member uses a Type I reaction center.</title>
        <authorList>
            <person name="Tsuji J.M."/>
            <person name="Shaw N.A."/>
            <person name="Nagashima S."/>
            <person name="Venkiteswaran J."/>
            <person name="Schiff S.L."/>
            <person name="Hanada S."/>
            <person name="Tank M."/>
            <person name="Neufeld J.D."/>
        </authorList>
    </citation>
    <scope>NUCLEOTIDE SEQUENCE [LARGE SCALE GENOMIC DNA]</scope>
    <source>
        <strain evidence="11">L227-S17</strain>
    </source>
</reference>
<evidence type="ECO:0000256" key="1">
    <source>
        <dbReference type="ARBA" id="ARBA00022485"/>
    </source>
</evidence>
<evidence type="ECO:0000256" key="7">
    <source>
        <dbReference type="ARBA" id="ARBA00023014"/>
    </source>
</evidence>
<dbReference type="GO" id="GO:0016992">
    <property type="term" value="F:lipoate synthase activity"/>
    <property type="evidence" value="ECO:0007669"/>
    <property type="project" value="UniProtKB-UniRule"/>
</dbReference>
<keyword evidence="2 9" id="KW-0963">Cytoplasm</keyword>
<name>A0A8T7M5Z3_9CHLR</name>
<dbReference type="EMBL" id="JACATZ010000003">
    <property type="protein sequence ID" value="NWJ47402.1"/>
    <property type="molecule type" value="Genomic_DNA"/>
</dbReference>
<evidence type="ECO:0000313" key="11">
    <source>
        <dbReference type="EMBL" id="NWJ47402.1"/>
    </source>
</evidence>
<keyword evidence="14" id="KW-1185">Reference proteome</keyword>
<dbReference type="AlphaFoldDB" id="A0A8T7M5Z3"/>
<comment type="similarity">
    <text evidence="9">Belongs to the radical SAM superfamily. Lipoyl synthase family.</text>
</comment>
<comment type="pathway">
    <text evidence="9">Protein modification; protein lipoylation via endogenous pathway; protein N(6)-(lipoyl)lysine from octanoyl-[acyl-carrier-protein]: step 2/2.</text>
</comment>
<evidence type="ECO:0000259" key="10">
    <source>
        <dbReference type="PROSITE" id="PS51918"/>
    </source>
</evidence>
<evidence type="ECO:0000313" key="13">
    <source>
        <dbReference type="Proteomes" id="UP000521676"/>
    </source>
</evidence>
<dbReference type="GO" id="GO:0051539">
    <property type="term" value="F:4 iron, 4 sulfur cluster binding"/>
    <property type="evidence" value="ECO:0007669"/>
    <property type="project" value="UniProtKB-UniRule"/>
</dbReference>
<evidence type="ECO:0000256" key="5">
    <source>
        <dbReference type="ARBA" id="ARBA00022723"/>
    </source>
</evidence>
<feature type="binding site" evidence="9">
    <location>
        <position position="74"/>
    </location>
    <ligand>
        <name>[4Fe-4S] cluster</name>
        <dbReference type="ChEBI" id="CHEBI:49883"/>
        <label>1</label>
    </ligand>
</feature>
<comment type="function">
    <text evidence="9">Catalyzes the radical-mediated insertion of two sulfur atoms into the C-6 and C-8 positions of the octanoyl moiety bound to the lipoyl domains of lipoate-dependent enzymes, thereby converting the octanoylated domains into lipoylated derivatives.</text>
</comment>
<dbReference type="GO" id="GO:0046872">
    <property type="term" value="F:metal ion binding"/>
    <property type="evidence" value="ECO:0007669"/>
    <property type="project" value="UniProtKB-KW"/>
</dbReference>
<protein>
    <recommendedName>
        <fullName evidence="9">Lipoyl synthase</fullName>
        <ecNumber evidence="9">2.8.1.8</ecNumber>
    </recommendedName>
    <alternativeName>
        <fullName evidence="9">Lip-syn</fullName>
        <shortName evidence="9">LS</shortName>
    </alternativeName>
    <alternativeName>
        <fullName evidence="9">Lipoate synthase</fullName>
    </alternativeName>
    <alternativeName>
        <fullName evidence="9">Lipoic acid synthase</fullName>
    </alternativeName>
    <alternativeName>
        <fullName evidence="9">Sulfur insertion protein LipA</fullName>
    </alternativeName>
</protein>
<dbReference type="Gene3D" id="3.20.20.70">
    <property type="entry name" value="Aldolase class I"/>
    <property type="match status" value="1"/>
</dbReference>
<keyword evidence="1 9" id="KW-0004">4Fe-4S</keyword>
<dbReference type="SFLD" id="SFLDG01058">
    <property type="entry name" value="lipoyl_synthase_like"/>
    <property type="match status" value="1"/>
</dbReference>
<proteinExistence type="inferred from homology"/>
<evidence type="ECO:0000313" key="12">
    <source>
        <dbReference type="EMBL" id="WJW69314.1"/>
    </source>
</evidence>
<keyword evidence="7 9" id="KW-0411">Iron-sulfur</keyword>
<keyword evidence="4 9" id="KW-0949">S-adenosyl-L-methionine</keyword>
<evidence type="ECO:0000256" key="3">
    <source>
        <dbReference type="ARBA" id="ARBA00022679"/>
    </source>
</evidence>
<keyword evidence="5 9" id="KW-0479">Metal-binding</keyword>
<dbReference type="SFLD" id="SFLDS00029">
    <property type="entry name" value="Radical_SAM"/>
    <property type="match status" value="1"/>
</dbReference>
<reference evidence="12" key="2">
    <citation type="journal article" date="2024" name="Nature">
        <title>Anoxygenic phototroph of the Chloroflexota uses a type I reaction centre.</title>
        <authorList>
            <person name="Tsuji J.M."/>
            <person name="Shaw N.A."/>
            <person name="Nagashima S."/>
            <person name="Venkiteswaran J.J."/>
            <person name="Schiff S.L."/>
            <person name="Watanabe T."/>
            <person name="Fukui M."/>
            <person name="Hanada S."/>
            <person name="Tank M."/>
            <person name="Neufeld J.D."/>
        </authorList>
    </citation>
    <scope>NUCLEOTIDE SEQUENCE</scope>
    <source>
        <strain evidence="12">L227-S17</strain>
    </source>
</reference>
<dbReference type="PROSITE" id="PS51918">
    <property type="entry name" value="RADICAL_SAM"/>
    <property type="match status" value="1"/>
</dbReference>
<evidence type="ECO:0000256" key="9">
    <source>
        <dbReference type="HAMAP-Rule" id="MF_00206"/>
    </source>
</evidence>
<feature type="binding site" evidence="9">
    <location>
        <position position="93"/>
    </location>
    <ligand>
        <name>[4Fe-4S] cluster</name>
        <dbReference type="ChEBI" id="CHEBI:49883"/>
        <label>2</label>
        <note>4Fe-4S-S-AdoMet</note>
    </ligand>
</feature>
<dbReference type="EMBL" id="CP128400">
    <property type="protein sequence ID" value="WJW69314.1"/>
    <property type="molecule type" value="Genomic_DNA"/>
</dbReference>
<gene>
    <name evidence="9 11" type="primary">lipA</name>
    <name evidence="11" type="ORF">HXX08_16205</name>
    <name evidence="12" type="ORF">OZ401_002922</name>
</gene>
<evidence type="ECO:0000256" key="4">
    <source>
        <dbReference type="ARBA" id="ARBA00022691"/>
    </source>
</evidence>
<dbReference type="NCBIfam" id="NF009544">
    <property type="entry name" value="PRK12928.1"/>
    <property type="match status" value="1"/>
</dbReference>
<comment type="cofactor">
    <cofactor evidence="9">
        <name>[4Fe-4S] cluster</name>
        <dbReference type="ChEBI" id="CHEBI:49883"/>
    </cofactor>
    <text evidence="9">Binds 2 [4Fe-4S] clusters per subunit. One cluster is coordinated with 3 cysteines and an exchangeable S-adenosyl-L-methionine.</text>
</comment>
<dbReference type="Proteomes" id="UP000521676">
    <property type="component" value="Unassembled WGS sequence"/>
</dbReference>
<dbReference type="InterPro" id="IPR013785">
    <property type="entry name" value="Aldolase_TIM"/>
</dbReference>
<organism evidence="11 13">
    <name type="scientific">Candidatus Chlorohelix allophototropha</name>
    <dbReference type="NCBI Taxonomy" id="3003348"/>
    <lineage>
        <taxon>Bacteria</taxon>
        <taxon>Bacillati</taxon>
        <taxon>Chloroflexota</taxon>
        <taxon>Chloroflexia</taxon>
        <taxon>Candidatus Chloroheliales</taxon>
        <taxon>Candidatus Chloroheliaceae</taxon>
        <taxon>Candidatus Chlorohelix</taxon>
    </lineage>
</organism>
<dbReference type="InterPro" id="IPR058240">
    <property type="entry name" value="rSAM_sf"/>
</dbReference>
<dbReference type="Pfam" id="PF16881">
    <property type="entry name" value="LIAS_N"/>
    <property type="match status" value="1"/>
</dbReference>
<evidence type="ECO:0000256" key="8">
    <source>
        <dbReference type="ARBA" id="ARBA00047326"/>
    </source>
</evidence>
<dbReference type="InterPro" id="IPR031691">
    <property type="entry name" value="LIAS_N"/>
</dbReference>
<comment type="catalytic activity">
    <reaction evidence="8 9">
        <text>[[Fe-S] cluster scaffold protein carrying a second [4Fe-4S](2+) cluster] + N(6)-octanoyl-L-lysyl-[protein] + 2 oxidized [2Fe-2S]-[ferredoxin] + 2 S-adenosyl-L-methionine + 4 H(+) = [[Fe-S] cluster scaffold protein] + N(6)-[(R)-dihydrolipoyl]-L-lysyl-[protein] + 4 Fe(3+) + 2 hydrogen sulfide + 2 5'-deoxyadenosine + 2 L-methionine + 2 reduced [2Fe-2S]-[ferredoxin]</text>
        <dbReference type="Rhea" id="RHEA:16585"/>
        <dbReference type="Rhea" id="RHEA-COMP:9928"/>
        <dbReference type="Rhea" id="RHEA-COMP:10000"/>
        <dbReference type="Rhea" id="RHEA-COMP:10001"/>
        <dbReference type="Rhea" id="RHEA-COMP:10475"/>
        <dbReference type="Rhea" id="RHEA-COMP:14568"/>
        <dbReference type="Rhea" id="RHEA-COMP:14569"/>
        <dbReference type="ChEBI" id="CHEBI:15378"/>
        <dbReference type="ChEBI" id="CHEBI:17319"/>
        <dbReference type="ChEBI" id="CHEBI:29034"/>
        <dbReference type="ChEBI" id="CHEBI:29919"/>
        <dbReference type="ChEBI" id="CHEBI:33722"/>
        <dbReference type="ChEBI" id="CHEBI:33737"/>
        <dbReference type="ChEBI" id="CHEBI:33738"/>
        <dbReference type="ChEBI" id="CHEBI:57844"/>
        <dbReference type="ChEBI" id="CHEBI:59789"/>
        <dbReference type="ChEBI" id="CHEBI:78809"/>
        <dbReference type="ChEBI" id="CHEBI:83100"/>
        <dbReference type="EC" id="2.8.1.8"/>
    </reaction>
</comment>
<dbReference type="NCBIfam" id="TIGR00510">
    <property type="entry name" value="lipA"/>
    <property type="match status" value="1"/>
</dbReference>
<feature type="binding site" evidence="9">
    <location>
        <position position="304"/>
    </location>
    <ligand>
        <name>[4Fe-4S] cluster</name>
        <dbReference type="ChEBI" id="CHEBI:49883"/>
        <label>1</label>
    </ligand>
</feature>
<accession>A0A8T7M5Z3</accession>
<dbReference type="InterPro" id="IPR006638">
    <property type="entry name" value="Elp3/MiaA/NifB-like_rSAM"/>
</dbReference>